<comment type="catalytic activity">
    <reaction evidence="10 11">
        <text>nicotinate beta-D-ribonucleotide + ATP + H(+) = deamido-NAD(+) + diphosphate</text>
        <dbReference type="Rhea" id="RHEA:22860"/>
        <dbReference type="ChEBI" id="CHEBI:15378"/>
        <dbReference type="ChEBI" id="CHEBI:30616"/>
        <dbReference type="ChEBI" id="CHEBI:33019"/>
        <dbReference type="ChEBI" id="CHEBI:57502"/>
        <dbReference type="ChEBI" id="CHEBI:58437"/>
        <dbReference type="EC" id="2.7.7.18"/>
    </reaction>
</comment>
<sequence>MRRIGLLGGSFNPAHRGHRRMSLAAAAALGLDEVWWLVSPGNPLKPKAGMAPFEARLASARRAARGTAIRVSDFEAKTGTRYTVDTVTKLLRRYPRDRFVWLMGEDTVAQFHQWKDWRRLSATLPIAVLSRPGYDDTARANRAMGWLRRFVRPRSLAQHWTRWGAPAIIFLRLPPDRTSATALRARNPDWHLRFAGNINRRSCVQPPTSIRRNLGRR</sequence>
<comment type="pathway">
    <text evidence="2 11">Cofactor biosynthesis; NAD(+) biosynthesis; deamido-NAD(+) from nicotinate D-ribonucleotide: step 1/1.</text>
</comment>
<dbReference type="EMBL" id="JAPDOB010000001">
    <property type="protein sequence ID" value="MCW3796390.1"/>
    <property type="molecule type" value="Genomic_DNA"/>
</dbReference>
<dbReference type="EC" id="2.7.7.18" evidence="11"/>
<protein>
    <recommendedName>
        <fullName evidence="11">Probable nicotinate-nucleotide adenylyltransferase</fullName>
        <ecNumber evidence="11">2.7.7.18</ecNumber>
    </recommendedName>
    <alternativeName>
        <fullName evidence="11">Deamido-NAD(+) diphosphorylase</fullName>
    </alternativeName>
    <alternativeName>
        <fullName evidence="11">Deamido-NAD(+) pyrophosphorylase</fullName>
    </alternativeName>
    <alternativeName>
        <fullName evidence="11">Nicotinate mononucleotide adenylyltransferase</fullName>
        <shortName evidence="11">NaMN adenylyltransferase</shortName>
    </alternativeName>
</protein>
<reference evidence="13 14" key="1">
    <citation type="submission" date="2022-10" db="EMBL/GenBank/DDBJ databases">
        <title>Sphingomonas sp.</title>
        <authorList>
            <person name="Jin C."/>
        </authorList>
    </citation>
    <scope>NUCLEOTIDE SEQUENCE [LARGE SCALE GENOMIC DNA]</scope>
    <source>
        <strain evidence="13 14">BN140010</strain>
    </source>
</reference>
<dbReference type="GO" id="GO:0004515">
    <property type="term" value="F:nicotinate-nucleotide adenylyltransferase activity"/>
    <property type="evidence" value="ECO:0007669"/>
    <property type="project" value="UniProtKB-EC"/>
</dbReference>
<dbReference type="CDD" id="cd02165">
    <property type="entry name" value="NMNAT"/>
    <property type="match status" value="1"/>
</dbReference>
<proteinExistence type="inferred from homology"/>
<keyword evidence="9 11" id="KW-0520">NAD</keyword>
<evidence type="ECO:0000259" key="12">
    <source>
        <dbReference type="Pfam" id="PF01467"/>
    </source>
</evidence>
<feature type="domain" description="Cytidyltransferase-like" evidence="12">
    <location>
        <begin position="6"/>
        <end position="185"/>
    </location>
</feature>
<keyword evidence="14" id="KW-1185">Reference proteome</keyword>
<evidence type="ECO:0000256" key="11">
    <source>
        <dbReference type="HAMAP-Rule" id="MF_00244"/>
    </source>
</evidence>
<evidence type="ECO:0000256" key="7">
    <source>
        <dbReference type="ARBA" id="ARBA00022741"/>
    </source>
</evidence>
<comment type="caution">
    <text evidence="13">The sequence shown here is derived from an EMBL/GenBank/DDBJ whole genome shotgun (WGS) entry which is preliminary data.</text>
</comment>
<evidence type="ECO:0000313" key="13">
    <source>
        <dbReference type="EMBL" id="MCW3796390.1"/>
    </source>
</evidence>
<keyword evidence="6 11" id="KW-0548">Nucleotidyltransferase</keyword>
<dbReference type="InterPro" id="IPR005248">
    <property type="entry name" value="NadD/NMNAT"/>
</dbReference>
<accession>A0ABT3JC95</accession>
<keyword evidence="8 11" id="KW-0067">ATP-binding</keyword>
<dbReference type="Gene3D" id="3.40.50.620">
    <property type="entry name" value="HUPs"/>
    <property type="match status" value="1"/>
</dbReference>
<evidence type="ECO:0000256" key="3">
    <source>
        <dbReference type="ARBA" id="ARBA00009014"/>
    </source>
</evidence>
<evidence type="ECO:0000313" key="14">
    <source>
        <dbReference type="Proteomes" id="UP001526246"/>
    </source>
</evidence>
<evidence type="ECO:0000256" key="1">
    <source>
        <dbReference type="ARBA" id="ARBA00002324"/>
    </source>
</evidence>
<dbReference type="SUPFAM" id="SSF52374">
    <property type="entry name" value="Nucleotidylyl transferase"/>
    <property type="match status" value="1"/>
</dbReference>
<keyword evidence="5 11" id="KW-0808">Transferase</keyword>
<evidence type="ECO:0000256" key="4">
    <source>
        <dbReference type="ARBA" id="ARBA00022642"/>
    </source>
</evidence>
<dbReference type="Proteomes" id="UP001526246">
    <property type="component" value="Unassembled WGS sequence"/>
</dbReference>
<name>A0ABT3JC95_9SPHN</name>
<evidence type="ECO:0000256" key="8">
    <source>
        <dbReference type="ARBA" id="ARBA00022840"/>
    </source>
</evidence>
<dbReference type="Pfam" id="PF01467">
    <property type="entry name" value="CTP_transf_like"/>
    <property type="match status" value="1"/>
</dbReference>
<dbReference type="PANTHER" id="PTHR39321:SF3">
    <property type="entry name" value="PHOSPHOPANTETHEINE ADENYLYLTRANSFERASE"/>
    <property type="match status" value="1"/>
</dbReference>
<evidence type="ECO:0000256" key="9">
    <source>
        <dbReference type="ARBA" id="ARBA00023027"/>
    </source>
</evidence>
<keyword evidence="7 11" id="KW-0547">Nucleotide-binding</keyword>
<gene>
    <name evidence="11" type="primary">nadD</name>
    <name evidence="13" type="ORF">OMW55_01010</name>
</gene>
<organism evidence="13 14">
    <name type="scientific">Sphingomonas arvum</name>
    <dbReference type="NCBI Taxonomy" id="2992113"/>
    <lineage>
        <taxon>Bacteria</taxon>
        <taxon>Pseudomonadati</taxon>
        <taxon>Pseudomonadota</taxon>
        <taxon>Alphaproteobacteria</taxon>
        <taxon>Sphingomonadales</taxon>
        <taxon>Sphingomonadaceae</taxon>
        <taxon>Sphingomonas</taxon>
    </lineage>
</organism>
<dbReference type="NCBIfam" id="NF000843">
    <property type="entry name" value="PRK00071.2-2"/>
    <property type="match status" value="1"/>
</dbReference>
<comment type="function">
    <text evidence="1 11">Catalyzes the reversible adenylation of nicotinate mononucleotide (NaMN) to nicotinic acid adenine dinucleotide (NaAD).</text>
</comment>
<evidence type="ECO:0000256" key="5">
    <source>
        <dbReference type="ARBA" id="ARBA00022679"/>
    </source>
</evidence>
<dbReference type="InterPro" id="IPR014729">
    <property type="entry name" value="Rossmann-like_a/b/a_fold"/>
</dbReference>
<dbReference type="InterPro" id="IPR004821">
    <property type="entry name" value="Cyt_trans-like"/>
</dbReference>
<comment type="similarity">
    <text evidence="3 11">Belongs to the NadD family.</text>
</comment>
<keyword evidence="4 11" id="KW-0662">Pyridine nucleotide biosynthesis</keyword>
<evidence type="ECO:0000256" key="6">
    <source>
        <dbReference type="ARBA" id="ARBA00022695"/>
    </source>
</evidence>
<dbReference type="RefSeq" id="WP_264880147.1">
    <property type="nucleotide sequence ID" value="NZ_JAPDOB010000001.1"/>
</dbReference>
<dbReference type="NCBIfam" id="TIGR00482">
    <property type="entry name" value="nicotinate (nicotinamide) nucleotide adenylyltransferase"/>
    <property type="match status" value="1"/>
</dbReference>
<evidence type="ECO:0000256" key="2">
    <source>
        <dbReference type="ARBA" id="ARBA00005019"/>
    </source>
</evidence>
<dbReference type="PANTHER" id="PTHR39321">
    <property type="entry name" value="NICOTINATE-NUCLEOTIDE ADENYLYLTRANSFERASE-RELATED"/>
    <property type="match status" value="1"/>
</dbReference>
<dbReference type="HAMAP" id="MF_00244">
    <property type="entry name" value="NaMN_adenylyltr"/>
    <property type="match status" value="1"/>
</dbReference>
<evidence type="ECO:0000256" key="10">
    <source>
        <dbReference type="ARBA" id="ARBA00048721"/>
    </source>
</evidence>